<name>A0AAU9G5L4_DROMD</name>
<dbReference type="AlphaFoldDB" id="A0AAU9G5L4"/>
<proteinExistence type="predicted"/>
<reference evidence="2 3" key="1">
    <citation type="submission" date="2024-02" db="EMBL/GenBank/DDBJ databases">
        <title>A chromosome-level genome assembly of Drosophila madeirensis, a fruit fly species endemic to Madeira island.</title>
        <authorList>
            <person name="Tomihara K."/>
            <person name="Llopart A."/>
            <person name="Yamamoto D."/>
        </authorList>
    </citation>
    <scope>NUCLEOTIDE SEQUENCE [LARGE SCALE GENOMIC DNA]</scope>
    <source>
        <strain evidence="2 3">RF1</strain>
    </source>
</reference>
<dbReference type="EMBL" id="AP029266">
    <property type="protein sequence ID" value="BFG02967.1"/>
    <property type="molecule type" value="Genomic_DNA"/>
</dbReference>
<dbReference type="InterPro" id="IPR029162">
    <property type="entry name" value="InaF-motif"/>
</dbReference>
<organism evidence="2 3">
    <name type="scientific">Drosophila madeirensis</name>
    <name type="common">Fruit fly</name>
    <dbReference type="NCBI Taxonomy" id="30013"/>
    <lineage>
        <taxon>Eukaryota</taxon>
        <taxon>Metazoa</taxon>
        <taxon>Ecdysozoa</taxon>
        <taxon>Arthropoda</taxon>
        <taxon>Hexapoda</taxon>
        <taxon>Insecta</taxon>
        <taxon>Pterygota</taxon>
        <taxon>Neoptera</taxon>
        <taxon>Endopterygota</taxon>
        <taxon>Diptera</taxon>
        <taxon>Brachycera</taxon>
        <taxon>Muscomorpha</taxon>
        <taxon>Ephydroidea</taxon>
        <taxon>Drosophilidae</taxon>
        <taxon>Drosophila</taxon>
        <taxon>Sophophora</taxon>
    </lineage>
</organism>
<keyword evidence="1" id="KW-0472">Membrane</keyword>
<protein>
    <submittedName>
        <fullName evidence="2">Uncharacterized protein</fullName>
    </submittedName>
</protein>
<dbReference type="Proteomes" id="UP001500889">
    <property type="component" value="Chromosome A"/>
</dbReference>
<evidence type="ECO:0000313" key="2">
    <source>
        <dbReference type="EMBL" id="BFG02967.1"/>
    </source>
</evidence>
<gene>
    <name evidence="2" type="ORF">DMAD_02328</name>
</gene>
<feature type="transmembrane region" description="Helical" evidence="1">
    <location>
        <begin position="55"/>
        <end position="77"/>
    </location>
</feature>
<dbReference type="Pfam" id="PF15018">
    <property type="entry name" value="InaF-motif"/>
    <property type="match status" value="1"/>
</dbReference>
<sequence length="104" mass="11677">MPPLCLLSWLETMAGKACTEQDESSEDNVRLPKEEEQQSAAAAFFESKTFRLISIFLYLGGISGLGMVLALYYLMFFDSSMPDIHLKFPVSIGGHPVQKVHEYQ</sequence>
<keyword evidence="1" id="KW-0812">Transmembrane</keyword>
<evidence type="ECO:0000313" key="3">
    <source>
        <dbReference type="Proteomes" id="UP001500889"/>
    </source>
</evidence>
<keyword evidence="1" id="KW-1133">Transmembrane helix</keyword>
<keyword evidence="3" id="KW-1185">Reference proteome</keyword>
<evidence type="ECO:0000256" key="1">
    <source>
        <dbReference type="SAM" id="Phobius"/>
    </source>
</evidence>
<accession>A0AAU9G5L4</accession>